<feature type="compositionally biased region" description="Basic and acidic residues" evidence="1">
    <location>
        <begin position="126"/>
        <end position="140"/>
    </location>
</feature>
<accession>A0AAN5I1F7</accession>
<name>A0AAN5I1F7_9BILA</name>
<dbReference type="Proteomes" id="UP001328107">
    <property type="component" value="Unassembled WGS sequence"/>
</dbReference>
<keyword evidence="3" id="KW-1185">Reference proteome</keyword>
<protein>
    <submittedName>
        <fullName evidence="2">Uncharacterized protein</fullName>
    </submittedName>
</protein>
<dbReference type="EMBL" id="BTRK01000004">
    <property type="protein sequence ID" value="GMR48268.1"/>
    <property type="molecule type" value="Genomic_DNA"/>
</dbReference>
<feature type="compositionally biased region" description="Polar residues" evidence="1">
    <location>
        <begin position="191"/>
        <end position="202"/>
    </location>
</feature>
<evidence type="ECO:0000313" key="2">
    <source>
        <dbReference type="EMBL" id="GMR48268.1"/>
    </source>
</evidence>
<reference evidence="3" key="1">
    <citation type="submission" date="2022-10" db="EMBL/GenBank/DDBJ databases">
        <title>Genome assembly of Pristionchus species.</title>
        <authorList>
            <person name="Yoshida K."/>
            <person name="Sommer R.J."/>
        </authorList>
    </citation>
    <scope>NUCLEOTIDE SEQUENCE [LARGE SCALE GENOMIC DNA]</scope>
    <source>
        <strain evidence="3">RS5460</strain>
    </source>
</reference>
<evidence type="ECO:0000256" key="1">
    <source>
        <dbReference type="SAM" id="MobiDB-lite"/>
    </source>
</evidence>
<feature type="region of interest" description="Disordered" evidence="1">
    <location>
        <begin position="125"/>
        <end position="202"/>
    </location>
</feature>
<gene>
    <name evidence="2" type="ORF">PMAYCL1PPCAC_18463</name>
</gene>
<evidence type="ECO:0000313" key="3">
    <source>
        <dbReference type="Proteomes" id="UP001328107"/>
    </source>
</evidence>
<feature type="non-terminal residue" evidence="2">
    <location>
        <position position="1"/>
    </location>
</feature>
<feature type="compositionally biased region" description="Low complexity" evidence="1">
    <location>
        <begin position="155"/>
        <end position="169"/>
    </location>
</feature>
<dbReference type="AlphaFoldDB" id="A0AAN5I1F7"/>
<sequence>CPHTFPPPSLLLLVSYLQRRSLTLSLPQLIPLREYHREHEMGEGVMLPEVRGKTMHTSVRKSGGEMCRDGRCRSADLDRTCIGRAAHIKCQAKCRDQGNGGQSARCVRENEYPFTRRCVCLPRRSPSTERDNDINHEVSPLRHLPSTPSIEGEASLESSLSHQPTSSQSREIDLKFRSEGSSAEKTVANPVRSSNELVPSPTSEEVFNVSGEEDSLESRRDNLLEAALPCTKEEDCAEECEDESTPQCRDGACVCSKCAKHVCDFEKRGECGWSDLRTVSPHFNNISVASKKGQDNRYGLSRMGPRSYSGLLRRAAISGPLSLSVDLFPSHNLEVKICVHSLQTCQSQRVEARAWNRVTAKIRMKSTDKLFLLFYNKAAIEKTIAIDNIHLESGDCISMPAKAVRRRRV</sequence>
<comment type="caution">
    <text evidence="2">The sequence shown here is derived from an EMBL/GenBank/DDBJ whole genome shotgun (WGS) entry which is preliminary data.</text>
</comment>
<proteinExistence type="predicted"/>
<organism evidence="2 3">
    <name type="scientific">Pristionchus mayeri</name>
    <dbReference type="NCBI Taxonomy" id="1317129"/>
    <lineage>
        <taxon>Eukaryota</taxon>
        <taxon>Metazoa</taxon>
        <taxon>Ecdysozoa</taxon>
        <taxon>Nematoda</taxon>
        <taxon>Chromadorea</taxon>
        <taxon>Rhabditida</taxon>
        <taxon>Rhabditina</taxon>
        <taxon>Diplogasteromorpha</taxon>
        <taxon>Diplogasteroidea</taxon>
        <taxon>Neodiplogasteridae</taxon>
        <taxon>Pristionchus</taxon>
    </lineage>
</organism>